<name>A0AAV9ZDX5_9AGAR</name>
<comment type="caution">
    <text evidence="2">The sequence shown here is derived from an EMBL/GenBank/DDBJ whole genome shotgun (WGS) entry which is preliminary data.</text>
</comment>
<keyword evidence="3" id="KW-1185">Reference proteome</keyword>
<sequence length="167" mass="18218">MKVGTLPGFVTATGRPIIGALGGGVQEGVHAWELAEVPSKDVRRYSPAHDEAHADATETRYRCTSSREEINPNRRVSGASEMTLRPIQEYEKPMEADRTTSAGLAARTPRKETGKACREKNDASAPWGLSQCKASNGCQDAKESMYPLRVQAGYDGEPFPPPTRTRE</sequence>
<feature type="region of interest" description="Disordered" evidence="1">
    <location>
        <begin position="43"/>
        <end position="129"/>
    </location>
</feature>
<dbReference type="AlphaFoldDB" id="A0AAV9ZDX5"/>
<dbReference type="EMBL" id="JAWWNJ010000159">
    <property type="protein sequence ID" value="KAK6980508.1"/>
    <property type="molecule type" value="Genomic_DNA"/>
</dbReference>
<protein>
    <submittedName>
        <fullName evidence="2">Uncharacterized protein</fullName>
    </submittedName>
</protein>
<evidence type="ECO:0000313" key="2">
    <source>
        <dbReference type="EMBL" id="KAK6980508.1"/>
    </source>
</evidence>
<organism evidence="2 3">
    <name type="scientific">Favolaschia claudopus</name>
    <dbReference type="NCBI Taxonomy" id="2862362"/>
    <lineage>
        <taxon>Eukaryota</taxon>
        <taxon>Fungi</taxon>
        <taxon>Dikarya</taxon>
        <taxon>Basidiomycota</taxon>
        <taxon>Agaricomycotina</taxon>
        <taxon>Agaricomycetes</taxon>
        <taxon>Agaricomycetidae</taxon>
        <taxon>Agaricales</taxon>
        <taxon>Marasmiineae</taxon>
        <taxon>Mycenaceae</taxon>
        <taxon>Favolaschia</taxon>
    </lineage>
</organism>
<dbReference type="Proteomes" id="UP001362999">
    <property type="component" value="Unassembled WGS sequence"/>
</dbReference>
<feature type="compositionally biased region" description="Basic and acidic residues" evidence="1">
    <location>
        <begin position="109"/>
        <end position="122"/>
    </location>
</feature>
<evidence type="ECO:0000256" key="1">
    <source>
        <dbReference type="SAM" id="MobiDB-lite"/>
    </source>
</evidence>
<feature type="compositionally biased region" description="Basic and acidic residues" evidence="1">
    <location>
        <begin position="88"/>
        <end position="98"/>
    </location>
</feature>
<evidence type="ECO:0000313" key="3">
    <source>
        <dbReference type="Proteomes" id="UP001362999"/>
    </source>
</evidence>
<accession>A0AAV9ZDX5</accession>
<reference evidence="2 3" key="1">
    <citation type="journal article" date="2024" name="J Genomics">
        <title>Draft genome sequencing and assembly of Favolaschia claudopus CIRM-BRFM 2984 isolated from oak limbs.</title>
        <authorList>
            <person name="Navarro D."/>
            <person name="Drula E."/>
            <person name="Chaduli D."/>
            <person name="Cazenave R."/>
            <person name="Ahrendt S."/>
            <person name="Wang J."/>
            <person name="Lipzen A."/>
            <person name="Daum C."/>
            <person name="Barry K."/>
            <person name="Grigoriev I.V."/>
            <person name="Favel A."/>
            <person name="Rosso M.N."/>
            <person name="Martin F."/>
        </authorList>
    </citation>
    <scope>NUCLEOTIDE SEQUENCE [LARGE SCALE GENOMIC DNA]</scope>
    <source>
        <strain evidence="2 3">CIRM-BRFM 2984</strain>
    </source>
</reference>
<gene>
    <name evidence="2" type="ORF">R3P38DRAFT_2809137</name>
</gene>
<proteinExistence type="predicted"/>
<feature type="compositionally biased region" description="Basic and acidic residues" evidence="1">
    <location>
        <begin position="43"/>
        <end position="72"/>
    </location>
</feature>